<keyword evidence="2" id="KW-0413">Isomerase</keyword>
<evidence type="ECO:0000259" key="3">
    <source>
        <dbReference type="Pfam" id="PF00849"/>
    </source>
</evidence>
<dbReference type="STRING" id="478744.SAMN05444359_1324"/>
<comment type="similarity">
    <text evidence="1">Belongs to the pseudouridine synthase RluA family.</text>
</comment>
<protein>
    <submittedName>
        <fullName evidence="4">Ribosomal large subunit pseudouridine synthase D</fullName>
    </submittedName>
</protein>
<dbReference type="InterPro" id="IPR006224">
    <property type="entry name" value="PsdUridine_synth_RluA-like_CS"/>
</dbReference>
<dbReference type="GO" id="GO:0001522">
    <property type="term" value="P:pseudouridine synthesis"/>
    <property type="evidence" value="ECO:0007669"/>
    <property type="project" value="InterPro"/>
</dbReference>
<accession>A0A1H9MWE0</accession>
<dbReference type="PANTHER" id="PTHR21600">
    <property type="entry name" value="MITOCHONDRIAL RNA PSEUDOURIDINE SYNTHASE"/>
    <property type="match status" value="1"/>
</dbReference>
<dbReference type="GO" id="GO:0006396">
    <property type="term" value="P:RNA processing"/>
    <property type="evidence" value="ECO:0007669"/>
    <property type="project" value="UniProtKB-ARBA"/>
</dbReference>
<organism evidence="4 5">
    <name type="scientific">Neolewinella agarilytica</name>
    <dbReference type="NCBI Taxonomy" id="478744"/>
    <lineage>
        <taxon>Bacteria</taxon>
        <taxon>Pseudomonadati</taxon>
        <taxon>Bacteroidota</taxon>
        <taxon>Saprospiria</taxon>
        <taxon>Saprospirales</taxon>
        <taxon>Lewinellaceae</taxon>
        <taxon>Neolewinella</taxon>
    </lineage>
</organism>
<evidence type="ECO:0000256" key="2">
    <source>
        <dbReference type="ARBA" id="ARBA00023235"/>
    </source>
</evidence>
<dbReference type="AlphaFoldDB" id="A0A1H9MWE0"/>
<proteinExistence type="inferred from homology"/>
<evidence type="ECO:0000256" key="1">
    <source>
        <dbReference type="ARBA" id="ARBA00010876"/>
    </source>
</evidence>
<dbReference type="GO" id="GO:0009982">
    <property type="term" value="F:pseudouridine synthase activity"/>
    <property type="evidence" value="ECO:0007669"/>
    <property type="project" value="InterPro"/>
</dbReference>
<reference evidence="5" key="1">
    <citation type="submission" date="2016-10" db="EMBL/GenBank/DDBJ databases">
        <authorList>
            <person name="Varghese N."/>
            <person name="Submissions S."/>
        </authorList>
    </citation>
    <scope>NUCLEOTIDE SEQUENCE [LARGE SCALE GENOMIC DNA]</scope>
    <source>
        <strain evidence="5">DSM 24740</strain>
    </source>
</reference>
<dbReference type="EMBL" id="FOFB01000032">
    <property type="protein sequence ID" value="SER27891.1"/>
    <property type="molecule type" value="Genomic_DNA"/>
</dbReference>
<name>A0A1H9MWE0_9BACT</name>
<dbReference type="CDD" id="cd02869">
    <property type="entry name" value="PseudoU_synth_RluA_like"/>
    <property type="match status" value="1"/>
</dbReference>
<evidence type="ECO:0000313" key="4">
    <source>
        <dbReference type="EMBL" id="SER27891.1"/>
    </source>
</evidence>
<dbReference type="PROSITE" id="PS01129">
    <property type="entry name" value="PSI_RLU"/>
    <property type="match status" value="1"/>
</dbReference>
<dbReference type="InterPro" id="IPR020103">
    <property type="entry name" value="PsdUridine_synth_cat_dom_sf"/>
</dbReference>
<feature type="domain" description="Pseudouridine synthase RsuA/RluA-like" evidence="3">
    <location>
        <begin position="38"/>
        <end position="197"/>
    </location>
</feature>
<dbReference type="SUPFAM" id="SSF55120">
    <property type="entry name" value="Pseudouridine synthase"/>
    <property type="match status" value="1"/>
</dbReference>
<dbReference type="InterPro" id="IPR006145">
    <property type="entry name" value="PsdUridine_synth_RsuA/RluA"/>
</dbReference>
<dbReference type="InParanoid" id="A0A1H9MWE0"/>
<dbReference type="GO" id="GO:0140098">
    <property type="term" value="F:catalytic activity, acting on RNA"/>
    <property type="evidence" value="ECO:0007669"/>
    <property type="project" value="UniProtKB-ARBA"/>
</dbReference>
<dbReference type="Gene3D" id="3.30.2350.10">
    <property type="entry name" value="Pseudouridine synthase"/>
    <property type="match status" value="1"/>
</dbReference>
<keyword evidence="5" id="KW-1185">Reference proteome</keyword>
<dbReference type="InterPro" id="IPR050188">
    <property type="entry name" value="RluA_PseudoU_synthase"/>
</dbReference>
<sequence>MLTFVPSRAVVKSKIENQESRIKNPFPMHLQVLFEDNHLIAVNKPAGLLSQGDETGDRTVMDWVKAYIKHRYNKPGDVFLGSIHRLDRPVSGVIIFARTSKALKRMTELFRDRKVTKTYWAITTEQPDPIEGSLKGYIYKDTSKNRSKIVPKADSNRHKGAKMAKLDYRLLGRVGTNILLEVKPETGRPHQIRVQLADQLKTPIHGDLKYGSRLRNQDGNINLHARKLEFQHPVTKEAVKIEAPIPEIDQLWQLFAEMTEW</sequence>
<dbReference type="Proteomes" id="UP000199021">
    <property type="component" value="Unassembled WGS sequence"/>
</dbReference>
<dbReference type="Pfam" id="PF00849">
    <property type="entry name" value="PseudoU_synth_2"/>
    <property type="match status" value="1"/>
</dbReference>
<gene>
    <name evidence="4" type="ORF">SAMN05444359_1324</name>
</gene>
<dbReference type="PANTHER" id="PTHR21600:SF83">
    <property type="entry name" value="PSEUDOURIDYLATE SYNTHASE RPUSD4, MITOCHONDRIAL"/>
    <property type="match status" value="1"/>
</dbReference>
<evidence type="ECO:0000313" key="5">
    <source>
        <dbReference type="Proteomes" id="UP000199021"/>
    </source>
</evidence>
<dbReference type="GO" id="GO:0003723">
    <property type="term" value="F:RNA binding"/>
    <property type="evidence" value="ECO:0007669"/>
    <property type="project" value="InterPro"/>
</dbReference>